<feature type="non-terminal residue" evidence="3">
    <location>
        <position position="1"/>
    </location>
</feature>
<dbReference type="EMBL" id="JH687884">
    <property type="protein sequence ID" value="EJD35656.1"/>
    <property type="molecule type" value="Genomic_DNA"/>
</dbReference>
<organism evidence="3 4">
    <name type="scientific">Auricularia subglabra (strain TFB-10046 / SS5)</name>
    <name type="common">White-rot fungus</name>
    <name type="synonym">Auricularia delicata (strain TFB10046)</name>
    <dbReference type="NCBI Taxonomy" id="717982"/>
    <lineage>
        <taxon>Eukaryota</taxon>
        <taxon>Fungi</taxon>
        <taxon>Dikarya</taxon>
        <taxon>Basidiomycota</taxon>
        <taxon>Agaricomycotina</taxon>
        <taxon>Agaricomycetes</taxon>
        <taxon>Auriculariales</taxon>
        <taxon>Auriculariaceae</taxon>
        <taxon>Auricularia</taxon>
    </lineage>
</organism>
<keyword evidence="1" id="KW-0812">Transmembrane</keyword>
<evidence type="ECO:0000313" key="4">
    <source>
        <dbReference type="Proteomes" id="UP000006514"/>
    </source>
</evidence>
<feature type="transmembrane region" description="Helical" evidence="1">
    <location>
        <begin position="91"/>
        <end position="108"/>
    </location>
</feature>
<dbReference type="KEGG" id="adl:AURDEDRAFT_17483"/>
<proteinExistence type="predicted"/>
<dbReference type="OMA" id="ITINILW"/>
<keyword evidence="1" id="KW-1133">Transmembrane helix</keyword>
<dbReference type="InterPro" id="IPR045338">
    <property type="entry name" value="DUF6535"/>
</dbReference>
<evidence type="ECO:0000259" key="2">
    <source>
        <dbReference type="Pfam" id="PF20153"/>
    </source>
</evidence>
<evidence type="ECO:0000256" key="1">
    <source>
        <dbReference type="SAM" id="Phobius"/>
    </source>
</evidence>
<feature type="domain" description="DUF6535" evidence="2">
    <location>
        <begin position="3"/>
        <end position="109"/>
    </location>
</feature>
<dbReference type="Pfam" id="PF20153">
    <property type="entry name" value="DUF6535"/>
    <property type="match status" value="1"/>
</dbReference>
<gene>
    <name evidence="3" type="ORF">AURDEDRAFT_17483</name>
</gene>
<name>J0WS57_AURST</name>
<dbReference type="AlphaFoldDB" id="J0WS57"/>
<keyword evidence="4" id="KW-1185">Reference proteome</keyword>
<dbReference type="InParanoid" id="J0WS57"/>
<dbReference type="Proteomes" id="UP000006514">
    <property type="component" value="Unassembled WGS sequence"/>
</dbReference>
<protein>
    <recommendedName>
        <fullName evidence="2">DUF6535 domain-containing protein</fullName>
    </recommendedName>
</protein>
<accession>J0WS57</accession>
<sequence>ESWQECAKIVTKYDKEMCEAFRDEIDTLLAGLFSAVVTAFTIESYQWLHDDSGDASVQLLAQIASLLNDNRTVPVPSTSVVPDKSATRINAYWFLSLTLSLSAALIGIL</sequence>
<reference evidence="4" key="1">
    <citation type="journal article" date="2012" name="Science">
        <title>The Paleozoic origin of enzymatic lignin decomposition reconstructed from 31 fungal genomes.</title>
        <authorList>
            <person name="Floudas D."/>
            <person name="Binder M."/>
            <person name="Riley R."/>
            <person name="Barry K."/>
            <person name="Blanchette R.A."/>
            <person name="Henrissat B."/>
            <person name="Martinez A.T."/>
            <person name="Otillar R."/>
            <person name="Spatafora J.W."/>
            <person name="Yadav J.S."/>
            <person name="Aerts A."/>
            <person name="Benoit I."/>
            <person name="Boyd A."/>
            <person name="Carlson A."/>
            <person name="Copeland A."/>
            <person name="Coutinho P.M."/>
            <person name="de Vries R.P."/>
            <person name="Ferreira P."/>
            <person name="Findley K."/>
            <person name="Foster B."/>
            <person name="Gaskell J."/>
            <person name="Glotzer D."/>
            <person name="Gorecki P."/>
            <person name="Heitman J."/>
            <person name="Hesse C."/>
            <person name="Hori C."/>
            <person name="Igarashi K."/>
            <person name="Jurgens J.A."/>
            <person name="Kallen N."/>
            <person name="Kersten P."/>
            <person name="Kohler A."/>
            <person name="Kuees U."/>
            <person name="Kumar T.K.A."/>
            <person name="Kuo A."/>
            <person name="LaButti K."/>
            <person name="Larrondo L.F."/>
            <person name="Lindquist E."/>
            <person name="Ling A."/>
            <person name="Lombard V."/>
            <person name="Lucas S."/>
            <person name="Lundell T."/>
            <person name="Martin R."/>
            <person name="McLaughlin D.J."/>
            <person name="Morgenstern I."/>
            <person name="Morin E."/>
            <person name="Murat C."/>
            <person name="Nagy L.G."/>
            <person name="Nolan M."/>
            <person name="Ohm R.A."/>
            <person name="Patyshakuliyeva A."/>
            <person name="Rokas A."/>
            <person name="Ruiz-Duenas F.J."/>
            <person name="Sabat G."/>
            <person name="Salamov A."/>
            <person name="Samejima M."/>
            <person name="Schmutz J."/>
            <person name="Slot J.C."/>
            <person name="St John F."/>
            <person name="Stenlid J."/>
            <person name="Sun H."/>
            <person name="Sun S."/>
            <person name="Syed K."/>
            <person name="Tsang A."/>
            <person name="Wiebenga A."/>
            <person name="Young D."/>
            <person name="Pisabarro A."/>
            <person name="Eastwood D.C."/>
            <person name="Martin F."/>
            <person name="Cullen D."/>
            <person name="Grigoriev I.V."/>
            <person name="Hibbett D.S."/>
        </authorList>
    </citation>
    <scope>NUCLEOTIDE SEQUENCE [LARGE SCALE GENOMIC DNA]</scope>
    <source>
        <strain evidence="4">TFB10046</strain>
    </source>
</reference>
<evidence type="ECO:0000313" key="3">
    <source>
        <dbReference type="EMBL" id="EJD35656.1"/>
    </source>
</evidence>
<feature type="non-terminal residue" evidence="3">
    <location>
        <position position="109"/>
    </location>
</feature>
<keyword evidence="1" id="KW-0472">Membrane</keyword>